<dbReference type="OrthoDB" id="7028390at2"/>
<proteinExistence type="predicted"/>
<dbReference type="InterPro" id="IPR010064">
    <property type="entry name" value="HK97-gp10_tail"/>
</dbReference>
<sequence length="141" mass="16205">MNKLKQIERQMRNLSKVKIKVGILPESGEYSSGISVAQVAIFNEFGTSKAPPRPFMRQTLGTSKDKLTKYQRKMLKQLQNESLDINSITENIGRTYVRYVKNEISEGNFVENAPATIRKKGHGRPLIDTRKMYRSINWSKL</sequence>
<dbReference type="EMBL" id="FOBN01000037">
    <property type="protein sequence ID" value="SEM65475.1"/>
    <property type="molecule type" value="Genomic_DNA"/>
</dbReference>
<protein>
    <submittedName>
        <fullName evidence="1">Phage protein, HK97 gp10 family</fullName>
    </submittedName>
</protein>
<dbReference type="RefSeq" id="WP_090923385.1">
    <property type="nucleotide sequence ID" value="NZ_CP016180.1"/>
</dbReference>
<dbReference type="GeneID" id="83545300"/>
<dbReference type="AlphaFoldDB" id="A0A1H8A405"/>
<evidence type="ECO:0000313" key="2">
    <source>
        <dbReference type="Proteomes" id="UP000198883"/>
    </source>
</evidence>
<dbReference type="STRING" id="97481.SAMN05444853_1375"/>
<name>A0A1H8A405_9PAST</name>
<organism evidence="1 2">
    <name type="scientific">Phocoenobacter skyensis</name>
    <dbReference type="NCBI Taxonomy" id="97481"/>
    <lineage>
        <taxon>Bacteria</taxon>
        <taxon>Pseudomonadati</taxon>
        <taxon>Pseudomonadota</taxon>
        <taxon>Gammaproteobacteria</taxon>
        <taxon>Pasteurellales</taxon>
        <taxon>Pasteurellaceae</taxon>
        <taxon>Phocoenobacter</taxon>
    </lineage>
</organism>
<gene>
    <name evidence="1" type="ORF">SAMN05444853_1375</name>
</gene>
<dbReference type="NCBIfam" id="TIGR01725">
    <property type="entry name" value="phge_HK97_gp10"/>
    <property type="match status" value="1"/>
</dbReference>
<dbReference type="Proteomes" id="UP000198883">
    <property type="component" value="Unassembled WGS sequence"/>
</dbReference>
<reference evidence="2" key="1">
    <citation type="submission" date="2016-10" db="EMBL/GenBank/DDBJ databases">
        <authorList>
            <person name="Varghese N."/>
            <person name="Submissions S."/>
        </authorList>
    </citation>
    <scope>NUCLEOTIDE SEQUENCE [LARGE SCALE GENOMIC DNA]</scope>
    <source>
        <strain evidence="2">DSM 24204</strain>
    </source>
</reference>
<evidence type="ECO:0000313" key="1">
    <source>
        <dbReference type="EMBL" id="SEM65475.1"/>
    </source>
</evidence>
<accession>A0A1H8A405</accession>